<feature type="compositionally biased region" description="Polar residues" evidence="1">
    <location>
        <begin position="507"/>
        <end position="517"/>
    </location>
</feature>
<evidence type="ECO:0000313" key="3">
    <source>
        <dbReference type="Proteomes" id="UP001222325"/>
    </source>
</evidence>
<evidence type="ECO:0000256" key="1">
    <source>
        <dbReference type="SAM" id="MobiDB-lite"/>
    </source>
</evidence>
<comment type="caution">
    <text evidence="2">The sequence shown here is derived from an EMBL/GenBank/DDBJ whole genome shotgun (WGS) entry which is preliminary data.</text>
</comment>
<evidence type="ECO:0000313" key="2">
    <source>
        <dbReference type="EMBL" id="KAJ7075032.1"/>
    </source>
</evidence>
<feature type="region of interest" description="Disordered" evidence="1">
    <location>
        <begin position="178"/>
        <end position="206"/>
    </location>
</feature>
<feature type="region of interest" description="Disordered" evidence="1">
    <location>
        <begin position="454"/>
        <end position="538"/>
    </location>
</feature>
<feature type="region of interest" description="Disordered" evidence="1">
    <location>
        <begin position="366"/>
        <end position="401"/>
    </location>
</feature>
<dbReference type="Proteomes" id="UP001222325">
    <property type="component" value="Unassembled WGS sequence"/>
</dbReference>
<accession>A0AAD6TTE3</accession>
<feature type="compositionally biased region" description="Low complexity" evidence="1">
    <location>
        <begin position="7"/>
        <end position="21"/>
    </location>
</feature>
<dbReference type="EMBL" id="JARJCN010000105">
    <property type="protein sequence ID" value="KAJ7075032.1"/>
    <property type="molecule type" value="Genomic_DNA"/>
</dbReference>
<proteinExistence type="predicted"/>
<name>A0AAD6TTE3_9AGAR</name>
<organism evidence="2 3">
    <name type="scientific">Mycena belliarum</name>
    <dbReference type="NCBI Taxonomy" id="1033014"/>
    <lineage>
        <taxon>Eukaryota</taxon>
        <taxon>Fungi</taxon>
        <taxon>Dikarya</taxon>
        <taxon>Basidiomycota</taxon>
        <taxon>Agaricomycotina</taxon>
        <taxon>Agaricomycetes</taxon>
        <taxon>Agaricomycetidae</taxon>
        <taxon>Agaricales</taxon>
        <taxon>Marasmiineae</taxon>
        <taxon>Mycenaceae</taxon>
        <taxon>Mycena</taxon>
    </lineage>
</organism>
<dbReference type="AlphaFoldDB" id="A0AAD6TTE3"/>
<feature type="compositionally biased region" description="Basic and acidic residues" evidence="1">
    <location>
        <begin position="178"/>
        <end position="193"/>
    </location>
</feature>
<feature type="region of interest" description="Disordered" evidence="1">
    <location>
        <begin position="299"/>
        <end position="320"/>
    </location>
</feature>
<feature type="region of interest" description="Disordered" evidence="1">
    <location>
        <begin position="1"/>
        <end position="24"/>
    </location>
</feature>
<gene>
    <name evidence="2" type="ORF">B0H15DRAFT_868189</name>
</gene>
<sequence>MSLPAASSSHSSRSSVTRGSSPMQWRTTYHHSNQYTDQYSPEAELPNYLDRPARRATAEPFRRPYQPAGLDNFELQNIIAHAGPEQLKNNPYYNTLQQDILSLTIQNNTLQSAYLTLATSIPQIFTLIPNPMGITVANTNQLVSDAPKSAAHIHLLKQDDFPDVRWWTQKEWRRHQSASDDHVSFERSGNHSDDSEDDDEKPNVLGFLEQHDGTPFTPDEIDYARQCARLEFQSLLQRKLAPITWSQSSAEVTNNFRRNMIAQIPALNYGKNYWKVDAVGTNVYAQWARYRKNDLKDSTTKLTSEKKRKRKQTKVGEKASKRVKNIDVTLATSSSSVSTPATSALPPDLDDLIAVPAWKDSVGQSEAAYDDPVFPNTDDSSDNLIGTPPPESTLNPTSGGLPAVPSITFTLVPGAQLALDECTLPETPSLSEPVVADLPIPLLLSADISPILRPAQWQGDSSPPPGPILTGTTRSPLDGMFGDITPVPSPRLAAVEQEQESRRNEASGHSSRNSSKQPRTKRKDGGTSTKHKPGEPHTIWNVFGRHFCAQESEKKNPAPTTAQVRDAFDKITESEKESFKVEAARLKQAEKDRNAAVTVAATTASTSESHLESTDTTG</sequence>
<keyword evidence="3" id="KW-1185">Reference proteome</keyword>
<reference evidence="2" key="1">
    <citation type="submission" date="2023-03" db="EMBL/GenBank/DDBJ databases">
        <title>Massive genome expansion in bonnet fungi (Mycena s.s.) driven by repeated elements and novel gene families across ecological guilds.</title>
        <authorList>
            <consortium name="Lawrence Berkeley National Laboratory"/>
            <person name="Harder C.B."/>
            <person name="Miyauchi S."/>
            <person name="Viragh M."/>
            <person name="Kuo A."/>
            <person name="Thoen E."/>
            <person name="Andreopoulos B."/>
            <person name="Lu D."/>
            <person name="Skrede I."/>
            <person name="Drula E."/>
            <person name="Henrissat B."/>
            <person name="Morin E."/>
            <person name="Kohler A."/>
            <person name="Barry K."/>
            <person name="LaButti K."/>
            <person name="Morin E."/>
            <person name="Salamov A."/>
            <person name="Lipzen A."/>
            <person name="Mereny Z."/>
            <person name="Hegedus B."/>
            <person name="Baldrian P."/>
            <person name="Stursova M."/>
            <person name="Weitz H."/>
            <person name="Taylor A."/>
            <person name="Grigoriev I.V."/>
            <person name="Nagy L.G."/>
            <person name="Martin F."/>
            <person name="Kauserud H."/>
        </authorList>
    </citation>
    <scope>NUCLEOTIDE SEQUENCE</scope>
    <source>
        <strain evidence="2">CBHHK173m</strain>
    </source>
</reference>
<protein>
    <submittedName>
        <fullName evidence="2">Uncharacterized protein</fullName>
    </submittedName>
</protein>